<dbReference type="Proteomes" id="UP000789405">
    <property type="component" value="Unassembled WGS sequence"/>
</dbReference>
<evidence type="ECO:0000256" key="1">
    <source>
        <dbReference type="SAM" id="MobiDB-lite"/>
    </source>
</evidence>
<dbReference type="EMBL" id="CAJVPY010023866">
    <property type="protein sequence ID" value="CAG8785787.1"/>
    <property type="molecule type" value="Genomic_DNA"/>
</dbReference>
<keyword evidence="2" id="KW-0812">Transmembrane</keyword>
<feature type="non-terminal residue" evidence="3">
    <location>
        <position position="386"/>
    </location>
</feature>
<name>A0A9N9JJV5_9GLOM</name>
<feature type="region of interest" description="Disordered" evidence="1">
    <location>
        <begin position="286"/>
        <end position="321"/>
    </location>
</feature>
<sequence>TLINKPFVYAVDNSTQKSTESLNTYGKTAFDTYYSSILPILALILLGNKKNWLNSLFDDIIIFLSIIIPSIVRLFMTTHKYYATFAIVCVFAGIIVLPLFYICKNVDYGDMGFLNSLASKKKFKPRIYVLLCIFFPCLLLICSILPNEANVLNESFQSTNMTAALDFSSEIVSIVCGTEQDLSICKISYRISIISGYICCLIAVVDFVTSKMKNSQEIRKIIEELKKLKELDEFDDIRKINKIFHEVQYFELMDRQKVILIISKDLSVIKSLVKNIKEYIEGKIDNKKEPDNESEGKIDNKKEPDNESKGKIDNKKEPDNESEKNTIILITKYLDENLEHYENKDILSNESKEMIDKTKETLLEARKLLHAVKRVIKSKKQQTSPV</sequence>
<proteinExistence type="predicted"/>
<feature type="transmembrane region" description="Helical" evidence="2">
    <location>
        <begin position="82"/>
        <end position="103"/>
    </location>
</feature>
<accession>A0A9N9JJV5</accession>
<evidence type="ECO:0000313" key="3">
    <source>
        <dbReference type="EMBL" id="CAG8785787.1"/>
    </source>
</evidence>
<evidence type="ECO:0000256" key="2">
    <source>
        <dbReference type="SAM" id="Phobius"/>
    </source>
</evidence>
<dbReference type="AlphaFoldDB" id="A0A9N9JJV5"/>
<organism evidence="3 4">
    <name type="scientific">Dentiscutata erythropus</name>
    <dbReference type="NCBI Taxonomy" id="1348616"/>
    <lineage>
        <taxon>Eukaryota</taxon>
        <taxon>Fungi</taxon>
        <taxon>Fungi incertae sedis</taxon>
        <taxon>Mucoromycota</taxon>
        <taxon>Glomeromycotina</taxon>
        <taxon>Glomeromycetes</taxon>
        <taxon>Diversisporales</taxon>
        <taxon>Gigasporaceae</taxon>
        <taxon>Dentiscutata</taxon>
    </lineage>
</organism>
<keyword evidence="2" id="KW-0472">Membrane</keyword>
<reference evidence="3" key="1">
    <citation type="submission" date="2021-06" db="EMBL/GenBank/DDBJ databases">
        <authorList>
            <person name="Kallberg Y."/>
            <person name="Tangrot J."/>
            <person name="Rosling A."/>
        </authorList>
    </citation>
    <scope>NUCLEOTIDE SEQUENCE</scope>
    <source>
        <strain evidence="3">MA453B</strain>
    </source>
</reference>
<keyword evidence="4" id="KW-1185">Reference proteome</keyword>
<feature type="transmembrane region" description="Helical" evidence="2">
    <location>
        <begin position="127"/>
        <end position="146"/>
    </location>
</feature>
<evidence type="ECO:0000313" key="4">
    <source>
        <dbReference type="Proteomes" id="UP000789405"/>
    </source>
</evidence>
<feature type="transmembrane region" description="Helical" evidence="2">
    <location>
        <begin position="32"/>
        <end position="48"/>
    </location>
</feature>
<feature type="transmembrane region" description="Helical" evidence="2">
    <location>
        <begin position="60"/>
        <end position="76"/>
    </location>
</feature>
<protein>
    <submittedName>
        <fullName evidence="3">14463_t:CDS:1</fullName>
    </submittedName>
</protein>
<dbReference type="OrthoDB" id="10541110at2759"/>
<comment type="caution">
    <text evidence="3">The sequence shown here is derived from an EMBL/GenBank/DDBJ whole genome shotgun (WGS) entry which is preliminary data.</text>
</comment>
<keyword evidence="2" id="KW-1133">Transmembrane helix</keyword>
<feature type="transmembrane region" description="Helical" evidence="2">
    <location>
        <begin position="187"/>
        <end position="209"/>
    </location>
</feature>
<gene>
    <name evidence="3" type="ORF">DERYTH_LOCUS20374</name>
</gene>